<organism evidence="4 5">
    <name type="scientific">Romanomermis culicivorax</name>
    <name type="common">Nematode worm</name>
    <dbReference type="NCBI Taxonomy" id="13658"/>
    <lineage>
        <taxon>Eukaryota</taxon>
        <taxon>Metazoa</taxon>
        <taxon>Ecdysozoa</taxon>
        <taxon>Nematoda</taxon>
        <taxon>Enoplea</taxon>
        <taxon>Dorylaimia</taxon>
        <taxon>Mermithida</taxon>
        <taxon>Mermithoidea</taxon>
        <taxon>Mermithidae</taxon>
        <taxon>Romanomermis</taxon>
    </lineage>
</organism>
<dbReference type="PANTHER" id="PTHR11461">
    <property type="entry name" value="SERINE PROTEASE INHIBITOR, SERPIN"/>
    <property type="match status" value="1"/>
</dbReference>
<accession>A0A915IPC4</accession>
<evidence type="ECO:0000259" key="3">
    <source>
        <dbReference type="SMART" id="SM00093"/>
    </source>
</evidence>
<evidence type="ECO:0000313" key="4">
    <source>
        <dbReference type="Proteomes" id="UP000887565"/>
    </source>
</evidence>
<evidence type="ECO:0000256" key="1">
    <source>
        <dbReference type="ARBA" id="ARBA00009500"/>
    </source>
</evidence>
<dbReference type="InterPro" id="IPR036186">
    <property type="entry name" value="Serpin_sf"/>
</dbReference>
<dbReference type="InterPro" id="IPR042178">
    <property type="entry name" value="Serpin_sf_1"/>
</dbReference>
<reference evidence="5" key="1">
    <citation type="submission" date="2022-11" db="UniProtKB">
        <authorList>
            <consortium name="WormBaseParasite"/>
        </authorList>
    </citation>
    <scope>IDENTIFICATION</scope>
</reference>
<dbReference type="InterPro" id="IPR000215">
    <property type="entry name" value="Serpin_fam"/>
</dbReference>
<dbReference type="Gene3D" id="2.30.39.10">
    <property type="entry name" value="Alpha-1-antitrypsin, domain 1"/>
    <property type="match status" value="1"/>
</dbReference>
<evidence type="ECO:0000256" key="2">
    <source>
        <dbReference type="RuleBase" id="RU000411"/>
    </source>
</evidence>
<comment type="similarity">
    <text evidence="1 2">Belongs to the serpin family.</text>
</comment>
<keyword evidence="4" id="KW-1185">Reference proteome</keyword>
<dbReference type="SUPFAM" id="SSF56574">
    <property type="entry name" value="Serpins"/>
    <property type="match status" value="1"/>
</dbReference>
<sequence length="356" mass="41412">MLRIDEICLNGLNWSDVLQFYTHTLNLLNINLLTIANQMPKESYEVTKCFHFAAKCFFKEPDGSVAFKKSMKNVIHHLAKLEVFGFTNKTESFVQANYNLFGGTRTHNYILEFLRTFNEQTSVALINVFHFSPYWRTPFSRFRTQTDKFTLESGEEINVPFMNGRDLMKYMESNVYQMVGVYMAMGRLIYFIMVPKPGFNLDDVYERFFATDGSMEKMFDLFIGSVESDVTLKMPKLRMHFEHDLIEKMRKFGAGDELFGKDGALFGKNLFSTEGAQEGQPSMSINHFGQVEEKFLTPNNRPFMITYNDVVNTIKYSIKNPSRIVNVVRPFYFFVIDKDTHATYLCGRVTNPFSRE</sequence>
<dbReference type="InterPro" id="IPR023796">
    <property type="entry name" value="Serpin_dom"/>
</dbReference>
<proteinExistence type="inferred from homology"/>
<dbReference type="AlphaFoldDB" id="A0A915IPC4"/>
<evidence type="ECO:0000313" key="5">
    <source>
        <dbReference type="WBParaSite" id="nRc.2.0.1.t15720-RA"/>
    </source>
</evidence>
<name>A0A915IPC4_ROMCU</name>
<dbReference type="PANTHER" id="PTHR11461:SF211">
    <property type="entry name" value="GH10112P-RELATED"/>
    <property type="match status" value="1"/>
</dbReference>
<protein>
    <submittedName>
        <fullName evidence="5">Serpin domain-containing protein</fullName>
    </submittedName>
</protein>
<dbReference type="SMART" id="SM00093">
    <property type="entry name" value="SERPIN"/>
    <property type="match status" value="1"/>
</dbReference>
<dbReference type="GO" id="GO:0005615">
    <property type="term" value="C:extracellular space"/>
    <property type="evidence" value="ECO:0007669"/>
    <property type="project" value="InterPro"/>
</dbReference>
<dbReference type="WBParaSite" id="nRc.2.0.1.t15720-RA">
    <property type="protein sequence ID" value="nRc.2.0.1.t15720-RA"/>
    <property type="gene ID" value="nRc.2.0.1.g15720"/>
</dbReference>
<dbReference type="InterPro" id="IPR042185">
    <property type="entry name" value="Serpin_sf_2"/>
</dbReference>
<dbReference type="Gene3D" id="3.30.497.10">
    <property type="entry name" value="Antithrombin, subunit I, domain 2"/>
    <property type="match status" value="1"/>
</dbReference>
<dbReference type="Proteomes" id="UP000887565">
    <property type="component" value="Unplaced"/>
</dbReference>
<dbReference type="GO" id="GO:0004867">
    <property type="term" value="F:serine-type endopeptidase inhibitor activity"/>
    <property type="evidence" value="ECO:0007669"/>
    <property type="project" value="InterPro"/>
</dbReference>
<feature type="domain" description="Serpin" evidence="3">
    <location>
        <begin position="18"/>
        <end position="352"/>
    </location>
</feature>
<dbReference type="Pfam" id="PF00079">
    <property type="entry name" value="Serpin"/>
    <property type="match status" value="1"/>
</dbReference>